<dbReference type="OrthoDB" id="9815144at2"/>
<dbReference type="PANTHER" id="PTHR12993:SF29">
    <property type="entry name" value="BLR3841 PROTEIN"/>
    <property type="match status" value="1"/>
</dbReference>
<accession>A0A1B7LJK4</accession>
<dbReference type="EMBL" id="LYVF01000010">
    <property type="protein sequence ID" value="OAT86661.1"/>
    <property type="molecule type" value="Genomic_DNA"/>
</dbReference>
<keyword evidence="3" id="KW-1185">Reference proteome</keyword>
<organism evidence="2 3">
    <name type="scientific">Desulfotomaculum copahuensis</name>
    <dbReference type="NCBI Taxonomy" id="1838280"/>
    <lineage>
        <taxon>Bacteria</taxon>
        <taxon>Bacillati</taxon>
        <taxon>Bacillota</taxon>
        <taxon>Clostridia</taxon>
        <taxon>Eubacteriales</taxon>
        <taxon>Desulfotomaculaceae</taxon>
        <taxon>Desulfotomaculum</taxon>
    </lineage>
</organism>
<keyword evidence="1" id="KW-0472">Membrane</keyword>
<evidence type="ECO:0008006" key="4">
    <source>
        <dbReference type="Google" id="ProtNLM"/>
    </source>
</evidence>
<keyword evidence="1" id="KW-1133">Transmembrane helix</keyword>
<keyword evidence="1" id="KW-0812">Transmembrane</keyword>
<dbReference type="GO" id="GO:0016811">
    <property type="term" value="F:hydrolase activity, acting on carbon-nitrogen (but not peptide) bonds, in linear amides"/>
    <property type="evidence" value="ECO:0007669"/>
    <property type="project" value="TreeGrafter"/>
</dbReference>
<name>A0A1B7LJK4_9FIRM</name>
<evidence type="ECO:0000313" key="3">
    <source>
        <dbReference type="Proteomes" id="UP000078532"/>
    </source>
</evidence>
<dbReference type="InterPro" id="IPR024078">
    <property type="entry name" value="LmbE-like_dom_sf"/>
</dbReference>
<proteinExistence type="predicted"/>
<dbReference type="AlphaFoldDB" id="A0A1B7LJK4"/>
<evidence type="ECO:0000256" key="1">
    <source>
        <dbReference type="SAM" id="Phobius"/>
    </source>
</evidence>
<dbReference type="Pfam" id="PF02585">
    <property type="entry name" value="PIG-L"/>
    <property type="match status" value="1"/>
</dbReference>
<protein>
    <recommendedName>
        <fullName evidence="4">LmbE family protein</fullName>
    </recommendedName>
</protein>
<dbReference type="Gene3D" id="3.40.50.10320">
    <property type="entry name" value="LmbE-like"/>
    <property type="match status" value="1"/>
</dbReference>
<evidence type="ECO:0000313" key="2">
    <source>
        <dbReference type="EMBL" id="OAT86661.1"/>
    </source>
</evidence>
<comment type="caution">
    <text evidence="2">The sequence shown here is derived from an EMBL/GenBank/DDBJ whole genome shotgun (WGS) entry which is preliminary data.</text>
</comment>
<dbReference type="PANTHER" id="PTHR12993">
    <property type="entry name" value="N-ACETYLGLUCOSAMINYL-PHOSPHATIDYLINOSITOL DE-N-ACETYLASE-RELATED"/>
    <property type="match status" value="1"/>
</dbReference>
<sequence length="465" mass="52450">MIVIGSRHLRIVSYVFLTVVLLVTAVLAVIYRESPKARVPYWGGLGKRVMVVAPHPDDESLGTAGVIARATAENRPVRVVMITCGDSFFKAAQIFAHKNNPVPQDYRRMGVARHLETLKAMHTLGLAEKDVVFLGYPDGGTRFLWDAYWDRGHPRVSGGVNVDRVPYSFALRPGAPYCGQDVVDDLTREITDFKPTDIYYPTSLDEHPDHWATAAYVKYTLTMLDLHPREHTYLVHRYLWPQPPAPDAHMPLLPPAELANLTHWDDFPLTPAEIRLKNKALHDYPTQEAVMKPFLWAFVRKTELFGSPAALPLTGGDAAPPAFAAWRTKAVLPDARADTVQLTLEGAVDIIRLRLQRQGNRLWMRLETREPVSPKVAYFLHFRLFGPGRDVKRIDLMMRGGKVEVLHKAGNSLSPAVNYFASRRNMIVLAVDSPETAKMRVLMAGAESRYGRGLFDRTAWRLFRQ</sequence>
<dbReference type="SUPFAM" id="SSF102588">
    <property type="entry name" value="LmbE-like"/>
    <property type="match status" value="1"/>
</dbReference>
<feature type="transmembrane region" description="Helical" evidence="1">
    <location>
        <begin position="12"/>
        <end position="31"/>
    </location>
</feature>
<gene>
    <name evidence="2" type="ORF">A6M21_16510</name>
</gene>
<dbReference type="RefSeq" id="WP_066666097.1">
    <property type="nucleotide sequence ID" value="NZ_LYVF01000010.1"/>
</dbReference>
<dbReference type="STRING" id="1838280.A6M21_16510"/>
<dbReference type="InterPro" id="IPR003737">
    <property type="entry name" value="GlcNAc_PI_deacetylase-related"/>
</dbReference>
<dbReference type="Proteomes" id="UP000078532">
    <property type="component" value="Unassembled WGS sequence"/>
</dbReference>
<reference evidence="2 3" key="1">
    <citation type="submission" date="2016-04" db="EMBL/GenBank/DDBJ databases">
        <authorList>
            <person name="Evans L.H."/>
            <person name="Alamgir A."/>
            <person name="Owens N."/>
            <person name="Weber N.D."/>
            <person name="Virtaneva K."/>
            <person name="Barbian K."/>
            <person name="Babar A."/>
            <person name="Rosenke K."/>
        </authorList>
    </citation>
    <scope>NUCLEOTIDE SEQUENCE [LARGE SCALE GENOMIC DNA]</scope>
    <source>
        <strain evidence="2 3">LMa1</strain>
    </source>
</reference>